<reference evidence="1 2" key="1">
    <citation type="submission" date="2019-12" db="EMBL/GenBank/DDBJ databases">
        <title>Complete genome sequence of Leuconostoc lactis strain AVN1 provides insights into metabolic potential.</title>
        <authorList>
            <person name="Besrour N."/>
            <person name="Najjari A."/>
            <person name="Fhoula I."/>
            <person name="Jaballah S."/>
            <person name="Klibi N."/>
            <person name="Ouzari H.I."/>
        </authorList>
    </citation>
    <scope>NUCLEOTIDE SEQUENCE [LARGE SCALE GENOMIC DNA]</scope>
    <source>
        <strain evidence="1 2">AVN1</strain>
    </source>
</reference>
<organism evidence="1 2">
    <name type="scientific">Leuconostoc lactis</name>
    <dbReference type="NCBI Taxonomy" id="1246"/>
    <lineage>
        <taxon>Bacteria</taxon>
        <taxon>Bacillati</taxon>
        <taxon>Bacillota</taxon>
        <taxon>Bacilli</taxon>
        <taxon>Lactobacillales</taxon>
        <taxon>Lactobacillaceae</taxon>
        <taxon>Leuconostoc</taxon>
    </lineage>
</organism>
<protein>
    <submittedName>
        <fullName evidence="1">Bacteriocin immunity protein</fullName>
    </submittedName>
</protein>
<dbReference type="RefSeq" id="WP_029509415.1">
    <property type="nucleotide sequence ID" value="NZ_DAITWI010000001.1"/>
</dbReference>
<sequence length="102" mass="11583">MRQKDFITEESADLLAQITDLILDSSIREDERQILLVAKARLEKHQYLPKIVADLKYSLTPLAVKNSLSQKVASFYLQITNLKYADKYMGLGFGFGMNFGGH</sequence>
<dbReference type="Proteomes" id="UP000478636">
    <property type="component" value="Unassembled WGS sequence"/>
</dbReference>
<evidence type="ECO:0000313" key="1">
    <source>
        <dbReference type="EMBL" id="MWN21114.1"/>
    </source>
</evidence>
<dbReference type="CDD" id="cd21059">
    <property type="entry name" value="LciA-like"/>
    <property type="match status" value="1"/>
</dbReference>
<dbReference type="InterPro" id="IPR015046">
    <property type="entry name" value="LciA_Immunity-like"/>
</dbReference>
<dbReference type="GO" id="GO:0030153">
    <property type="term" value="P:bacteriocin immunity"/>
    <property type="evidence" value="ECO:0007669"/>
    <property type="project" value="InterPro"/>
</dbReference>
<dbReference type="Pfam" id="PF08951">
    <property type="entry name" value="EntA_Immun"/>
    <property type="match status" value="1"/>
</dbReference>
<comment type="caution">
    <text evidence="1">The sequence shown here is derived from an EMBL/GenBank/DDBJ whole genome shotgun (WGS) entry which is preliminary data.</text>
</comment>
<dbReference type="AlphaFoldDB" id="A0A6L7AA73"/>
<evidence type="ECO:0000313" key="2">
    <source>
        <dbReference type="Proteomes" id="UP000478636"/>
    </source>
</evidence>
<name>A0A6L7AA73_LEULA</name>
<dbReference type="EMBL" id="WSZI01000013">
    <property type="protein sequence ID" value="MWN21114.1"/>
    <property type="molecule type" value="Genomic_DNA"/>
</dbReference>
<proteinExistence type="predicted"/>
<accession>A0A6L7AA73</accession>
<gene>
    <name evidence="1" type="ORF">GQS40_05410</name>
</gene>